<dbReference type="RefSeq" id="WP_091552303.1">
    <property type="nucleotide sequence ID" value="NZ_FNPH01000001.1"/>
</dbReference>
<dbReference type="CDD" id="cd07812">
    <property type="entry name" value="SRPBCC"/>
    <property type="match status" value="1"/>
</dbReference>
<proteinExistence type="predicted"/>
<dbReference type="EMBL" id="FNPH01000001">
    <property type="protein sequence ID" value="SDX95805.1"/>
    <property type="molecule type" value="Genomic_DNA"/>
</dbReference>
<reference evidence="2" key="1">
    <citation type="submission" date="2016-10" db="EMBL/GenBank/DDBJ databases">
        <authorList>
            <person name="Varghese N."/>
            <person name="Submissions S."/>
        </authorList>
    </citation>
    <scope>NUCLEOTIDE SEQUENCE [LARGE SCALE GENOMIC DNA]</scope>
    <source>
        <strain evidence="2">DSM 45245</strain>
    </source>
</reference>
<keyword evidence="2" id="KW-1185">Reference proteome</keyword>
<dbReference type="Proteomes" id="UP000242415">
    <property type="component" value="Unassembled WGS sequence"/>
</dbReference>
<dbReference type="AlphaFoldDB" id="A0A1H3FY82"/>
<dbReference type="Pfam" id="PF10604">
    <property type="entry name" value="Polyketide_cyc2"/>
    <property type="match status" value="1"/>
</dbReference>
<dbReference type="Gene3D" id="3.30.530.20">
    <property type="match status" value="1"/>
</dbReference>
<protein>
    <submittedName>
        <fullName evidence="1">Polyketide cyclase / dehydrase and lipid transport</fullName>
    </submittedName>
</protein>
<evidence type="ECO:0000313" key="1">
    <source>
        <dbReference type="EMBL" id="SDX95805.1"/>
    </source>
</evidence>
<organism evidence="1 2">
    <name type="scientific">Micromonospora pattaloongensis</name>
    <dbReference type="NCBI Taxonomy" id="405436"/>
    <lineage>
        <taxon>Bacteria</taxon>
        <taxon>Bacillati</taxon>
        <taxon>Actinomycetota</taxon>
        <taxon>Actinomycetes</taxon>
        <taxon>Micromonosporales</taxon>
        <taxon>Micromonosporaceae</taxon>
        <taxon>Micromonospora</taxon>
    </lineage>
</organism>
<dbReference type="SUPFAM" id="SSF55961">
    <property type="entry name" value="Bet v1-like"/>
    <property type="match status" value="1"/>
</dbReference>
<gene>
    <name evidence="1" type="ORF">SAMN05444365_101201</name>
</gene>
<evidence type="ECO:0000313" key="2">
    <source>
        <dbReference type="Proteomes" id="UP000242415"/>
    </source>
</evidence>
<dbReference type="OrthoDB" id="3529782at2"/>
<dbReference type="STRING" id="405436.SAMN05444365_101201"/>
<name>A0A1H3FY82_9ACTN</name>
<accession>A0A1H3FY82</accession>
<sequence length="150" mass="16845">MRIETFTDSFPVAAPPESVHAHLAEPTNHIGLSPLIVAVRDIRRESREVLRYVAVERFRLLGPLRYDNRLRVTQTDTVPGRQLVMEVRSSARVRVRFVFDVAPAPAGSVVTVTATLRMPTLLRGYVLRTARRVQAFRARALAERMAGAVD</sequence>
<dbReference type="InterPro" id="IPR019587">
    <property type="entry name" value="Polyketide_cyclase/dehydratase"/>
</dbReference>
<dbReference type="InterPro" id="IPR023393">
    <property type="entry name" value="START-like_dom_sf"/>
</dbReference>